<evidence type="ECO:0000313" key="1">
    <source>
        <dbReference type="EMBL" id="KAJ4475255.1"/>
    </source>
</evidence>
<name>A0A9W9A5W2_9AGAR</name>
<protein>
    <submittedName>
        <fullName evidence="1">Uncharacterized protein</fullName>
    </submittedName>
</protein>
<dbReference type="Proteomes" id="UP001150238">
    <property type="component" value="Unassembled WGS sequence"/>
</dbReference>
<proteinExistence type="predicted"/>
<sequence>MTVLSRQRYQMNDIDTPSGLLVGICGLVNLVESVHAAVSNVGTQRKDEVGYSRDSYRVSDFFCSEVRLRFTGHCLEELLLSRLTSRLRLIHAPLNKYKPTLLSRSTAMYRITCNTTVMTRLTSSAVRIT</sequence>
<evidence type="ECO:0000313" key="2">
    <source>
        <dbReference type="Proteomes" id="UP001150238"/>
    </source>
</evidence>
<dbReference type="EMBL" id="JANVFS010000022">
    <property type="protein sequence ID" value="KAJ4475255.1"/>
    <property type="molecule type" value="Genomic_DNA"/>
</dbReference>
<reference evidence="1" key="2">
    <citation type="journal article" date="2023" name="Proc. Natl. Acad. Sci. U.S.A.">
        <title>A global phylogenomic analysis of the shiitake genus Lentinula.</title>
        <authorList>
            <person name="Sierra-Patev S."/>
            <person name="Min B."/>
            <person name="Naranjo-Ortiz M."/>
            <person name="Looney B."/>
            <person name="Konkel Z."/>
            <person name="Slot J.C."/>
            <person name="Sakamoto Y."/>
            <person name="Steenwyk J.L."/>
            <person name="Rokas A."/>
            <person name="Carro J."/>
            <person name="Camarero S."/>
            <person name="Ferreira P."/>
            <person name="Molpeceres G."/>
            <person name="Ruiz-Duenas F.J."/>
            <person name="Serrano A."/>
            <person name="Henrissat B."/>
            <person name="Drula E."/>
            <person name="Hughes K.W."/>
            <person name="Mata J.L."/>
            <person name="Ishikawa N.K."/>
            <person name="Vargas-Isla R."/>
            <person name="Ushijima S."/>
            <person name="Smith C.A."/>
            <person name="Donoghue J."/>
            <person name="Ahrendt S."/>
            <person name="Andreopoulos W."/>
            <person name="He G."/>
            <person name="LaButti K."/>
            <person name="Lipzen A."/>
            <person name="Ng V."/>
            <person name="Riley R."/>
            <person name="Sandor L."/>
            <person name="Barry K."/>
            <person name="Martinez A.T."/>
            <person name="Xiao Y."/>
            <person name="Gibbons J.G."/>
            <person name="Terashima K."/>
            <person name="Grigoriev I.V."/>
            <person name="Hibbett D."/>
        </authorList>
    </citation>
    <scope>NUCLEOTIDE SEQUENCE</scope>
    <source>
        <strain evidence="1">Sp2 HRB7682 ss15</strain>
    </source>
</reference>
<gene>
    <name evidence="1" type="ORF">C8J55DRAFT_124994</name>
</gene>
<reference evidence="1" key="1">
    <citation type="submission" date="2022-08" db="EMBL/GenBank/DDBJ databases">
        <authorList>
            <consortium name="DOE Joint Genome Institute"/>
            <person name="Min B."/>
            <person name="Riley R."/>
            <person name="Sierra-Patev S."/>
            <person name="Naranjo-Ortiz M."/>
            <person name="Looney B."/>
            <person name="Konkel Z."/>
            <person name="Slot J.C."/>
            <person name="Sakamoto Y."/>
            <person name="Steenwyk J.L."/>
            <person name="Rokas A."/>
            <person name="Carro J."/>
            <person name="Camarero S."/>
            <person name="Ferreira P."/>
            <person name="Molpeceres G."/>
            <person name="Ruiz-Duenas F.J."/>
            <person name="Serrano A."/>
            <person name="Henrissat B."/>
            <person name="Drula E."/>
            <person name="Hughes K.W."/>
            <person name="Mata J.L."/>
            <person name="Ishikawa N.K."/>
            <person name="Vargas-Isla R."/>
            <person name="Ushijima S."/>
            <person name="Smith C.A."/>
            <person name="Ahrendt S."/>
            <person name="Andreopoulos W."/>
            <person name="He G."/>
            <person name="Labutti K."/>
            <person name="Lipzen A."/>
            <person name="Ng V."/>
            <person name="Sandor L."/>
            <person name="Barry K."/>
            <person name="Martinez A.T."/>
            <person name="Xiao Y."/>
            <person name="Gibbons J.G."/>
            <person name="Terashima K."/>
            <person name="Hibbett D.S."/>
            <person name="Grigoriev I.V."/>
        </authorList>
    </citation>
    <scope>NUCLEOTIDE SEQUENCE</scope>
    <source>
        <strain evidence="1">Sp2 HRB7682 ss15</strain>
    </source>
</reference>
<organism evidence="1 2">
    <name type="scientific">Lentinula lateritia</name>
    <dbReference type="NCBI Taxonomy" id="40482"/>
    <lineage>
        <taxon>Eukaryota</taxon>
        <taxon>Fungi</taxon>
        <taxon>Dikarya</taxon>
        <taxon>Basidiomycota</taxon>
        <taxon>Agaricomycotina</taxon>
        <taxon>Agaricomycetes</taxon>
        <taxon>Agaricomycetidae</taxon>
        <taxon>Agaricales</taxon>
        <taxon>Marasmiineae</taxon>
        <taxon>Omphalotaceae</taxon>
        <taxon>Lentinula</taxon>
    </lineage>
</organism>
<accession>A0A9W9A5W2</accession>
<dbReference type="AlphaFoldDB" id="A0A9W9A5W2"/>
<comment type="caution">
    <text evidence="1">The sequence shown here is derived from an EMBL/GenBank/DDBJ whole genome shotgun (WGS) entry which is preliminary data.</text>
</comment>